<keyword evidence="3" id="KW-0472">Membrane</keyword>
<dbReference type="OrthoDB" id="7659420at2"/>
<dbReference type="Proteomes" id="UP000284202">
    <property type="component" value="Unassembled WGS sequence"/>
</dbReference>
<name>A0A418SMT7_9RHOB</name>
<keyword evidence="3" id="KW-1133">Transmembrane helix</keyword>
<evidence type="ECO:0000256" key="1">
    <source>
        <dbReference type="SAM" id="Coils"/>
    </source>
</evidence>
<feature type="region of interest" description="Disordered" evidence="2">
    <location>
        <begin position="1"/>
        <end position="155"/>
    </location>
</feature>
<evidence type="ECO:0000256" key="2">
    <source>
        <dbReference type="SAM" id="MobiDB-lite"/>
    </source>
</evidence>
<dbReference type="EMBL" id="QZCG01000017">
    <property type="protein sequence ID" value="RJE82255.1"/>
    <property type="molecule type" value="Genomic_DNA"/>
</dbReference>
<reference evidence="5" key="1">
    <citation type="submission" date="2018-09" db="EMBL/GenBank/DDBJ databases">
        <title>Acidovorax cavernicola nov. sp. isolated from Gruta de las Maravillas (Aracena, Spain).</title>
        <authorList>
            <person name="Jurado V."/>
            <person name="Gutierrez-Patricio S."/>
            <person name="Gonzalez-Pimentel J.L."/>
            <person name="Miller A.Z."/>
            <person name="Laiz L."/>
            <person name="Saiz-Jimenez C."/>
        </authorList>
    </citation>
    <scope>NUCLEOTIDE SEQUENCE [LARGE SCALE GENOMIC DNA]</scope>
    <source>
        <strain evidence="5">1011MAR3C25</strain>
    </source>
</reference>
<keyword evidence="5" id="KW-1185">Reference proteome</keyword>
<organism evidence="4 5">
    <name type="scientific">Paracoccus onubensis</name>
    <dbReference type="NCBI Taxonomy" id="1675788"/>
    <lineage>
        <taxon>Bacteria</taxon>
        <taxon>Pseudomonadati</taxon>
        <taxon>Pseudomonadota</taxon>
        <taxon>Alphaproteobacteria</taxon>
        <taxon>Rhodobacterales</taxon>
        <taxon>Paracoccaceae</taxon>
        <taxon>Paracoccus</taxon>
    </lineage>
</organism>
<evidence type="ECO:0000313" key="4">
    <source>
        <dbReference type="EMBL" id="RJE82255.1"/>
    </source>
</evidence>
<protein>
    <submittedName>
        <fullName evidence="4">Uncharacterized protein</fullName>
    </submittedName>
</protein>
<accession>A0A418SMT7</accession>
<feature type="compositionally biased region" description="Low complexity" evidence="2">
    <location>
        <begin position="126"/>
        <end position="142"/>
    </location>
</feature>
<feature type="transmembrane region" description="Helical" evidence="3">
    <location>
        <begin position="165"/>
        <end position="187"/>
    </location>
</feature>
<evidence type="ECO:0000256" key="3">
    <source>
        <dbReference type="SAM" id="Phobius"/>
    </source>
</evidence>
<comment type="caution">
    <text evidence="4">The sequence shown here is derived from an EMBL/GenBank/DDBJ whole genome shotgun (WGS) entry which is preliminary data.</text>
</comment>
<keyword evidence="3" id="KW-0812">Transmembrane</keyword>
<dbReference type="AlphaFoldDB" id="A0A418SMT7"/>
<feature type="region of interest" description="Disordered" evidence="2">
    <location>
        <begin position="253"/>
        <end position="294"/>
    </location>
</feature>
<feature type="compositionally biased region" description="Low complexity" evidence="2">
    <location>
        <begin position="253"/>
        <end position="270"/>
    </location>
</feature>
<proteinExistence type="predicted"/>
<feature type="coiled-coil region" evidence="1">
    <location>
        <begin position="346"/>
        <end position="373"/>
    </location>
</feature>
<keyword evidence="1" id="KW-0175">Coiled coil</keyword>
<evidence type="ECO:0000313" key="5">
    <source>
        <dbReference type="Proteomes" id="UP000284202"/>
    </source>
</evidence>
<gene>
    <name evidence="4" type="ORF">D3P04_20310</name>
</gene>
<sequence length="530" mass="53535">MTKPSKSKASKTSTESQPEQPTETLKLKKEAAEPGAVATRDVGEGKGDSAAASGGVISPVDSTLVGKAGTGRPAAEAKQDSANPVTDQPEVAEQPSESADMTKDTPKDTPAAEIKGGVPPVDARKPAQAAAVASEKAPASEATPAGVTEPAPAPQQQVTVRKTGFWPVAFGGVVAAGLGAAATIWALPHLPAGWLPEQEAGIDAGAIREEAVTAATAAAEEAVANAPVAEAALPDDIQAMLEEHTQRIAALEEAGAASSETPEAATEGSADAGAEPSDAGNASLVPSDDPEAPAIDLTGLQKQLEEQAAKIAQLEARPSIDPEAAERVQALADEAQSLQEQIGGMASDVESRIAAVQEEAAKLQEEAAESTRRAQAVAAVASLQAALDKGVTAQEAQQAFTDAGMDAPEALQKDIPSLDDLQDGFGDASRAVLRVSTSDAEGGGGNALTNFLKAQTGARSVAPREGDDADAVLSRANASVEAGDIAAALEEMQALPENARQVPAMAEWLAGAQAYNDAQAALSDLTTSTN</sequence>
<dbReference type="RefSeq" id="WP_147391969.1">
    <property type="nucleotide sequence ID" value="NZ_QZCG01000017.1"/>
</dbReference>